<evidence type="ECO:0000313" key="3">
    <source>
        <dbReference type="Proteomes" id="UP000182334"/>
    </source>
</evidence>
<dbReference type="AlphaFoldDB" id="A0A1L0BFW9"/>
<name>A0A1L0BFW9_9ASCO</name>
<evidence type="ECO:0000256" key="1">
    <source>
        <dbReference type="SAM" id="MobiDB-lite"/>
    </source>
</evidence>
<organism evidence="2 3">
    <name type="scientific">Sungouiella intermedia</name>
    <dbReference type="NCBI Taxonomy" id="45354"/>
    <lineage>
        <taxon>Eukaryota</taxon>
        <taxon>Fungi</taxon>
        <taxon>Dikarya</taxon>
        <taxon>Ascomycota</taxon>
        <taxon>Saccharomycotina</taxon>
        <taxon>Pichiomycetes</taxon>
        <taxon>Metschnikowiaceae</taxon>
        <taxon>Sungouiella</taxon>
    </lineage>
</organism>
<feature type="compositionally biased region" description="Basic and acidic residues" evidence="1">
    <location>
        <begin position="35"/>
        <end position="53"/>
    </location>
</feature>
<dbReference type="Proteomes" id="UP000182334">
    <property type="component" value="Chromosome II"/>
</dbReference>
<feature type="compositionally biased region" description="Basic and acidic residues" evidence="1">
    <location>
        <begin position="62"/>
        <end position="76"/>
    </location>
</feature>
<feature type="region of interest" description="Disordered" evidence="1">
    <location>
        <begin position="33"/>
        <end position="76"/>
    </location>
</feature>
<sequence>MQSLISDTRCDTPETITSAALVQTTDLTLTITPSRLERLDGNDRGGDRSELDHTGQLGADEQDSRGRSMERKVGDDKNDEVANISLMGFGAILPRRVETKRKIARLAGKMH</sequence>
<reference evidence="2 3" key="1">
    <citation type="submission" date="2016-10" db="EMBL/GenBank/DDBJ databases">
        <authorList>
            <person name="de Groot N.N."/>
        </authorList>
    </citation>
    <scope>NUCLEOTIDE SEQUENCE [LARGE SCALE GENOMIC DNA]</scope>
    <source>
        <strain evidence="2 3">CBS 141442</strain>
    </source>
</reference>
<evidence type="ECO:0000313" key="2">
    <source>
        <dbReference type="EMBL" id="SGZ49167.1"/>
    </source>
</evidence>
<keyword evidence="3" id="KW-1185">Reference proteome</keyword>
<protein>
    <submittedName>
        <fullName evidence="2">CIC11C00000002018</fullName>
    </submittedName>
</protein>
<dbReference type="EMBL" id="LT635757">
    <property type="protein sequence ID" value="SGZ49167.1"/>
    <property type="molecule type" value="Genomic_DNA"/>
</dbReference>
<gene>
    <name evidence="2" type="ORF">SAMEA4029010_CIC11G00000002018</name>
</gene>
<accession>A0A1L0BFW9</accession>
<proteinExistence type="predicted"/>